<keyword evidence="2" id="KW-0134">Cell wall</keyword>
<sequence length="161" mass="16352">MQFSISTVFLGLATLAVALPADQSTSANGLRSQHEHLDGIRWHVPSGMTVQEAQSKCGDQAQLSCCNKATYAGDTTDVNSSLGSGLLSNLIGSGSGAEGAGIFDQCSKLDAAVPIAIGVSVQDLLNQKCKQNIACCANSPSDASNDLIGAALPCIALGSIL</sequence>
<name>A0A9W9VH51_9EURO</name>
<evidence type="ECO:0000313" key="4">
    <source>
        <dbReference type="Proteomes" id="UP001147782"/>
    </source>
</evidence>
<keyword evidence="4" id="KW-1185">Reference proteome</keyword>
<dbReference type="SMART" id="SM00075">
    <property type="entry name" value="HYDRO"/>
    <property type="match status" value="1"/>
</dbReference>
<gene>
    <name evidence="3" type="ORF">N7496_004175</name>
</gene>
<evidence type="ECO:0000313" key="3">
    <source>
        <dbReference type="EMBL" id="KAJ5381747.1"/>
    </source>
</evidence>
<protein>
    <recommendedName>
        <fullName evidence="2">Hydrophobin</fullName>
    </recommendedName>
</protein>
<dbReference type="OrthoDB" id="4225815at2759"/>
<comment type="subcellular location">
    <subcellularLocation>
        <location evidence="2">Secreted</location>
        <location evidence="2">Cell wall</location>
    </subcellularLocation>
</comment>
<organism evidence="3 4">
    <name type="scientific">Penicillium cataractarum</name>
    <dbReference type="NCBI Taxonomy" id="2100454"/>
    <lineage>
        <taxon>Eukaryota</taxon>
        <taxon>Fungi</taxon>
        <taxon>Dikarya</taxon>
        <taxon>Ascomycota</taxon>
        <taxon>Pezizomycotina</taxon>
        <taxon>Eurotiomycetes</taxon>
        <taxon>Eurotiomycetidae</taxon>
        <taxon>Eurotiales</taxon>
        <taxon>Aspergillaceae</taxon>
        <taxon>Penicillium</taxon>
    </lineage>
</organism>
<dbReference type="RefSeq" id="XP_056559318.1">
    <property type="nucleotide sequence ID" value="XM_056697106.1"/>
</dbReference>
<dbReference type="Proteomes" id="UP001147782">
    <property type="component" value="Unassembled WGS sequence"/>
</dbReference>
<keyword evidence="2" id="KW-0964">Secreted</keyword>
<feature type="signal peptide" evidence="2">
    <location>
        <begin position="1"/>
        <end position="18"/>
    </location>
</feature>
<evidence type="ECO:0000256" key="2">
    <source>
        <dbReference type="RuleBase" id="RU365009"/>
    </source>
</evidence>
<dbReference type="Pfam" id="PF01185">
    <property type="entry name" value="Hydrophobin"/>
    <property type="match status" value="1"/>
</dbReference>
<keyword evidence="1 2" id="KW-1015">Disulfide bond</keyword>
<reference evidence="3" key="1">
    <citation type="submission" date="2022-11" db="EMBL/GenBank/DDBJ databases">
        <authorList>
            <person name="Petersen C."/>
        </authorList>
    </citation>
    <scope>NUCLEOTIDE SEQUENCE</scope>
    <source>
        <strain evidence="3">IBT 29864</strain>
    </source>
</reference>
<proteinExistence type="inferred from homology"/>
<feature type="chain" id="PRO_5041018906" description="Hydrophobin" evidence="2">
    <location>
        <begin position="19"/>
        <end position="161"/>
    </location>
</feature>
<dbReference type="GO" id="GO:0005199">
    <property type="term" value="F:structural constituent of cell wall"/>
    <property type="evidence" value="ECO:0007669"/>
    <property type="project" value="InterPro"/>
</dbReference>
<dbReference type="EMBL" id="JAPZBS010000002">
    <property type="protein sequence ID" value="KAJ5381747.1"/>
    <property type="molecule type" value="Genomic_DNA"/>
</dbReference>
<dbReference type="GO" id="GO:0009277">
    <property type="term" value="C:fungal-type cell wall"/>
    <property type="evidence" value="ECO:0007669"/>
    <property type="project" value="InterPro"/>
</dbReference>
<dbReference type="AlphaFoldDB" id="A0A9W9VH51"/>
<accession>A0A9W9VH51</accession>
<comment type="similarity">
    <text evidence="2">Belongs to the fungal hydrophobin family.</text>
</comment>
<dbReference type="InterPro" id="IPR001338">
    <property type="entry name" value="Class_I_Hydrophobin"/>
</dbReference>
<evidence type="ECO:0000256" key="1">
    <source>
        <dbReference type="ARBA" id="ARBA00023157"/>
    </source>
</evidence>
<reference evidence="3" key="2">
    <citation type="journal article" date="2023" name="IMA Fungus">
        <title>Comparative genomic study of the Penicillium genus elucidates a diverse pangenome and 15 lateral gene transfer events.</title>
        <authorList>
            <person name="Petersen C."/>
            <person name="Sorensen T."/>
            <person name="Nielsen M.R."/>
            <person name="Sondergaard T.E."/>
            <person name="Sorensen J.L."/>
            <person name="Fitzpatrick D.A."/>
            <person name="Frisvad J.C."/>
            <person name="Nielsen K.L."/>
        </authorList>
    </citation>
    <scope>NUCLEOTIDE SEQUENCE</scope>
    <source>
        <strain evidence="3">IBT 29864</strain>
    </source>
</reference>
<comment type="caution">
    <text evidence="3">The sequence shown here is derived from an EMBL/GenBank/DDBJ whole genome shotgun (WGS) entry which is preliminary data.</text>
</comment>
<dbReference type="GeneID" id="81436283"/>
<keyword evidence="2" id="KW-0732">Signal</keyword>